<dbReference type="Pfam" id="PF01103">
    <property type="entry name" value="Omp85"/>
    <property type="match status" value="1"/>
</dbReference>
<dbReference type="STRING" id="205917.A0A4Y9YNH8"/>
<comment type="similarity">
    <text evidence="2">Belongs to the SAM50/omp85 family.</text>
</comment>
<comment type="subcellular location">
    <subcellularLocation>
        <location evidence="1">Mitochondrion outer membrane</location>
        <topology evidence="1">Multi-pass membrane protein</topology>
    </subcellularLocation>
</comment>
<organism evidence="7 8">
    <name type="scientific">Dentipellis fragilis</name>
    <dbReference type="NCBI Taxonomy" id="205917"/>
    <lineage>
        <taxon>Eukaryota</taxon>
        <taxon>Fungi</taxon>
        <taxon>Dikarya</taxon>
        <taxon>Basidiomycota</taxon>
        <taxon>Agaricomycotina</taxon>
        <taxon>Agaricomycetes</taxon>
        <taxon>Russulales</taxon>
        <taxon>Hericiaceae</taxon>
        <taxon>Dentipellis</taxon>
    </lineage>
</organism>
<dbReference type="AlphaFoldDB" id="A0A4Y9YNH8"/>
<dbReference type="InterPro" id="IPR000184">
    <property type="entry name" value="Bac_surfAg_D15"/>
</dbReference>
<keyword evidence="5" id="KW-0472">Membrane</keyword>
<dbReference type="Proteomes" id="UP000298327">
    <property type="component" value="Unassembled WGS sequence"/>
</dbReference>
<evidence type="ECO:0000256" key="3">
    <source>
        <dbReference type="ARBA" id="ARBA00022452"/>
    </source>
</evidence>
<name>A0A4Y9YNH8_9AGAM</name>
<dbReference type="PANTHER" id="PTHR12815:SF18">
    <property type="entry name" value="SORTING AND ASSEMBLY MACHINERY COMPONENT 50 HOMOLOG"/>
    <property type="match status" value="1"/>
</dbReference>
<gene>
    <name evidence="7" type="ORF">EVG20_g6408</name>
</gene>
<dbReference type="GO" id="GO:0045040">
    <property type="term" value="P:protein insertion into mitochondrial outer membrane"/>
    <property type="evidence" value="ECO:0007669"/>
    <property type="project" value="TreeGrafter"/>
</dbReference>
<dbReference type="OrthoDB" id="1724197at2759"/>
<evidence type="ECO:0000256" key="4">
    <source>
        <dbReference type="ARBA" id="ARBA00022692"/>
    </source>
</evidence>
<accession>A0A4Y9YNH8</accession>
<dbReference type="PANTHER" id="PTHR12815">
    <property type="entry name" value="SORTING AND ASSEMBLY MACHINERY SAMM50 PROTEIN FAMILY MEMBER"/>
    <property type="match status" value="1"/>
</dbReference>
<keyword evidence="3" id="KW-1134">Transmembrane beta strand</keyword>
<sequence length="494" mass="52855">MGDPQLQNIRARQEDLLARRLRGEYESAVLHLSELVNNSLDTPSHVATVRVEGSKTTRKSFLASLINPHLASPSLAPDVSTFGSVLKATRDMGHVLQETDIFSAVNAKIERSREPLAGPNDVDVIFQTREKGRYYLKTSTEVGNNEGNASATARIRNAFGGAETIEASASVGTKTRRSFNASLSAPLTSALDVYGNVSVFALDRDNSAFASCTEGLRGLKAALKTGSRTTGMHELGYEGVYRHIAGLLPSASISMRESAGCTFKSALFHSWLRDTRDGAITGSRGSFTKVSQEIAGLGGDVAFYKAEAEGRICRAVYPGTSVSLSARSGFLRSFSGPSSFSDRFQLGGPLSVRMFQANSLGPRDSADSLGGDIYWALGLSVISDIPKRPHWPLKSHFFVNAGQLHPLLPGLSPCPPLHAHNHTQSLTSLVSHVGKSLQDSVTSCISQPTISAGVGLIYNFEPIRVELNFGVPLVAVKSDGCRKGLQVGMGIDFL</sequence>
<evidence type="ECO:0000313" key="7">
    <source>
        <dbReference type="EMBL" id="TFY63207.1"/>
    </source>
</evidence>
<dbReference type="EMBL" id="SEOQ01000427">
    <property type="protein sequence ID" value="TFY63207.1"/>
    <property type="molecule type" value="Genomic_DNA"/>
</dbReference>
<keyword evidence="8" id="KW-1185">Reference proteome</keyword>
<dbReference type="InterPro" id="IPR039910">
    <property type="entry name" value="D15-like"/>
</dbReference>
<feature type="domain" description="Bacterial surface antigen (D15)" evidence="6">
    <location>
        <begin position="157"/>
        <end position="493"/>
    </location>
</feature>
<protein>
    <recommendedName>
        <fullName evidence="6">Bacterial surface antigen (D15) domain-containing protein</fullName>
    </recommendedName>
</protein>
<evidence type="ECO:0000313" key="8">
    <source>
        <dbReference type="Proteomes" id="UP000298327"/>
    </source>
</evidence>
<evidence type="ECO:0000259" key="6">
    <source>
        <dbReference type="Pfam" id="PF01103"/>
    </source>
</evidence>
<dbReference type="GO" id="GO:0005741">
    <property type="term" value="C:mitochondrial outer membrane"/>
    <property type="evidence" value="ECO:0007669"/>
    <property type="project" value="UniProtKB-SubCell"/>
</dbReference>
<keyword evidence="4" id="KW-0812">Transmembrane</keyword>
<evidence type="ECO:0000256" key="1">
    <source>
        <dbReference type="ARBA" id="ARBA00004374"/>
    </source>
</evidence>
<reference evidence="7 8" key="1">
    <citation type="submission" date="2019-02" db="EMBL/GenBank/DDBJ databases">
        <title>Genome sequencing of the rare red list fungi Dentipellis fragilis.</title>
        <authorList>
            <person name="Buettner E."/>
            <person name="Kellner H."/>
        </authorList>
    </citation>
    <scope>NUCLEOTIDE SEQUENCE [LARGE SCALE GENOMIC DNA]</scope>
    <source>
        <strain evidence="7 8">DSM 105465</strain>
    </source>
</reference>
<evidence type="ECO:0000256" key="5">
    <source>
        <dbReference type="ARBA" id="ARBA00023136"/>
    </source>
</evidence>
<proteinExistence type="inferred from homology"/>
<dbReference type="Gene3D" id="2.40.160.50">
    <property type="entry name" value="membrane protein fhac: a member of the omp85/tpsb transporter family"/>
    <property type="match status" value="1"/>
</dbReference>
<comment type="caution">
    <text evidence="7">The sequence shown here is derived from an EMBL/GenBank/DDBJ whole genome shotgun (WGS) entry which is preliminary data.</text>
</comment>
<evidence type="ECO:0000256" key="2">
    <source>
        <dbReference type="ARBA" id="ARBA00010913"/>
    </source>
</evidence>